<evidence type="ECO:0000313" key="3">
    <source>
        <dbReference type="Proteomes" id="UP000313359"/>
    </source>
</evidence>
<dbReference type="STRING" id="1328759.A0A5C2RVP4"/>
<name>A0A5C2RVP4_9APHY</name>
<gene>
    <name evidence="2" type="ORF">L227DRAFT_533626</name>
</gene>
<dbReference type="EMBL" id="ML122298">
    <property type="protein sequence ID" value="RPD55099.1"/>
    <property type="molecule type" value="Genomic_DNA"/>
</dbReference>
<evidence type="ECO:0000256" key="1">
    <source>
        <dbReference type="SAM" id="MobiDB-lite"/>
    </source>
</evidence>
<dbReference type="OrthoDB" id="2752242at2759"/>
<dbReference type="AlphaFoldDB" id="A0A5C2RVP4"/>
<reference evidence="2" key="1">
    <citation type="journal article" date="2018" name="Genome Biol. Evol.">
        <title>Genomics and development of Lentinus tigrinus, a white-rot wood-decaying mushroom with dimorphic fruiting bodies.</title>
        <authorList>
            <person name="Wu B."/>
            <person name="Xu Z."/>
            <person name="Knudson A."/>
            <person name="Carlson A."/>
            <person name="Chen N."/>
            <person name="Kovaka S."/>
            <person name="LaButti K."/>
            <person name="Lipzen A."/>
            <person name="Pennachio C."/>
            <person name="Riley R."/>
            <person name="Schakwitz W."/>
            <person name="Umezawa K."/>
            <person name="Ohm R.A."/>
            <person name="Grigoriev I.V."/>
            <person name="Nagy L.G."/>
            <person name="Gibbons J."/>
            <person name="Hibbett D."/>
        </authorList>
    </citation>
    <scope>NUCLEOTIDE SEQUENCE [LARGE SCALE GENOMIC DNA]</scope>
    <source>
        <strain evidence="2">ALCF2SS1-6</strain>
    </source>
</reference>
<sequence>MPRLQAGHRTSLLSTRVRNAFLEAFTRQVAPVEGTTVGLGSIARRVQAELRRTTGHYYPLHQVMRSIVDIEEHNTTPERRPGRTASLSPSGPIQIVVTSSTPAHSSMSRRRLERKIPALQLHVAIPPPAFFPSSAASATPTSLTPTGFNPVLAFPRRFSLSSAHSAHSPATPIDQIVHTPLTPPKMPRLAPAPPRTWARLNIQARMGESSPLDSPALPLTPYVLDPTHGAKPVLGRLQIPRTAFVHDPEPRGCHQWSSPAVSPLDFGKMYGGDIARPAAVRTNSTSSLTRTALLRAARPGLSRSSSLQGPSKDLLAPPSPIASPTLMFAAGQSLASPFAFEGEYFPRF</sequence>
<feature type="region of interest" description="Disordered" evidence="1">
    <location>
        <begin position="73"/>
        <end position="93"/>
    </location>
</feature>
<organism evidence="2 3">
    <name type="scientific">Lentinus tigrinus ALCF2SS1-6</name>
    <dbReference type="NCBI Taxonomy" id="1328759"/>
    <lineage>
        <taxon>Eukaryota</taxon>
        <taxon>Fungi</taxon>
        <taxon>Dikarya</taxon>
        <taxon>Basidiomycota</taxon>
        <taxon>Agaricomycotina</taxon>
        <taxon>Agaricomycetes</taxon>
        <taxon>Polyporales</taxon>
        <taxon>Polyporaceae</taxon>
        <taxon>Lentinus</taxon>
    </lineage>
</organism>
<dbReference type="Proteomes" id="UP000313359">
    <property type="component" value="Unassembled WGS sequence"/>
</dbReference>
<accession>A0A5C2RVP4</accession>
<proteinExistence type="predicted"/>
<evidence type="ECO:0000313" key="2">
    <source>
        <dbReference type="EMBL" id="RPD55099.1"/>
    </source>
</evidence>
<keyword evidence="3" id="KW-1185">Reference proteome</keyword>
<protein>
    <submittedName>
        <fullName evidence="2">Uncharacterized protein</fullName>
    </submittedName>
</protein>